<evidence type="ECO:0000259" key="5">
    <source>
        <dbReference type="PROSITE" id="PS50961"/>
    </source>
</evidence>
<dbReference type="Gene3D" id="3.30.70.330">
    <property type="match status" value="1"/>
</dbReference>
<dbReference type="STRING" id="1156394.T0QP69"/>
<dbReference type="CDD" id="cd12430">
    <property type="entry name" value="RRM_LARP4_5_like"/>
    <property type="match status" value="1"/>
</dbReference>
<proteinExistence type="predicted"/>
<protein>
    <recommendedName>
        <fullName evidence="5">HTH La-type RNA-binding domain-containing protein</fullName>
    </recommendedName>
</protein>
<dbReference type="InterPro" id="IPR036388">
    <property type="entry name" value="WH-like_DNA-bd_sf"/>
</dbReference>
<dbReference type="Pfam" id="PF26088">
    <property type="entry name" value="RRM_LARP4"/>
    <property type="match status" value="1"/>
</dbReference>
<keyword evidence="2 3" id="KW-0694">RNA-binding</keyword>
<dbReference type="SUPFAM" id="SSF46785">
    <property type="entry name" value="Winged helix' DNA-binding domain"/>
    <property type="match status" value="1"/>
</dbReference>
<dbReference type="PANTHER" id="PTHR22792:SF140">
    <property type="entry name" value="ACHILLES, ISOFORM A"/>
    <property type="match status" value="1"/>
</dbReference>
<dbReference type="InterPro" id="IPR045180">
    <property type="entry name" value="La_dom_prot"/>
</dbReference>
<dbReference type="EMBL" id="JH767137">
    <property type="protein sequence ID" value="EQC39904.1"/>
    <property type="molecule type" value="Genomic_DNA"/>
</dbReference>
<name>T0QP69_SAPDV</name>
<dbReference type="InterPro" id="IPR035979">
    <property type="entry name" value="RBD_domain_sf"/>
</dbReference>
<dbReference type="InterPro" id="IPR012677">
    <property type="entry name" value="Nucleotide-bd_a/b_plait_sf"/>
</dbReference>
<dbReference type="Pfam" id="PF05383">
    <property type="entry name" value="La"/>
    <property type="match status" value="1"/>
</dbReference>
<keyword evidence="7" id="KW-1185">Reference proteome</keyword>
<dbReference type="eggNOG" id="KOG2591">
    <property type="taxonomic scope" value="Eukaryota"/>
</dbReference>
<dbReference type="GeneID" id="19943287"/>
<dbReference type="VEuPathDB" id="FungiDB:SDRG_02560"/>
<feature type="compositionally biased region" description="Basic and acidic residues" evidence="4">
    <location>
        <begin position="266"/>
        <end position="278"/>
    </location>
</feature>
<dbReference type="SMART" id="SM00715">
    <property type="entry name" value="LA"/>
    <property type="match status" value="1"/>
</dbReference>
<accession>T0QP69</accession>
<dbReference type="InParanoid" id="T0QP69"/>
<dbReference type="Gene3D" id="1.10.10.10">
    <property type="entry name" value="Winged helix-like DNA-binding domain superfamily/Winged helix DNA-binding domain"/>
    <property type="match status" value="1"/>
</dbReference>
<dbReference type="PANTHER" id="PTHR22792">
    <property type="entry name" value="LUPUS LA PROTEIN-RELATED"/>
    <property type="match status" value="1"/>
</dbReference>
<dbReference type="SUPFAM" id="SSF54928">
    <property type="entry name" value="RNA-binding domain, RBD"/>
    <property type="match status" value="1"/>
</dbReference>
<evidence type="ECO:0000256" key="3">
    <source>
        <dbReference type="PROSITE-ProRule" id="PRU00332"/>
    </source>
</evidence>
<evidence type="ECO:0000256" key="1">
    <source>
        <dbReference type="ARBA" id="ARBA00022553"/>
    </source>
</evidence>
<dbReference type="InterPro" id="IPR058699">
    <property type="entry name" value="RRM_LARP4/4B"/>
</dbReference>
<evidence type="ECO:0000256" key="4">
    <source>
        <dbReference type="SAM" id="MobiDB-lite"/>
    </source>
</evidence>
<evidence type="ECO:0000256" key="2">
    <source>
        <dbReference type="ARBA" id="ARBA00022884"/>
    </source>
</evidence>
<dbReference type="OrthoDB" id="340227at2759"/>
<feature type="region of interest" description="Disordered" evidence="4">
    <location>
        <begin position="214"/>
        <end position="279"/>
    </location>
</feature>
<dbReference type="OMA" id="TWFVTMA"/>
<sequence length="498" mass="53163">MSATQEPQLVGAALKDALKSQVEFYFSKANLATDSYLVSQMNAQMFVPIDTILGFAKIKALSDDAALLIDAIKDSQIVVLNDEKNAIKPNIKSERNTIILREIPSATAPAEVEAIFAGCGAVTSVRSDVGDTWFVTMATEEEAVNTLLALRNKTFNNAPIKARLKSENLFKSFFPQSTPSVDAAASPVTTSAYSVGMYGNAGYYGAPNSYGYAGKDGRPRKGQGNNFRAANGAPARTPSKDGKKGSTPSAKKAKDTKKAATPATTPKKESSAKPKSERQPILNAVNFPPLPTNVGGAAITQAYSHEDIMEIVKNMDETDCVLPAGKMDFEAHAAALTPDAHPDLLRNQRTYSIEQAREALRQGRPIRSDSVGSVDYESMMYGEEYTKVARELRQQAQEKAVEEGKPIVAAVAEKPASGYAAALINGAAAAAAKKEEAPKKKEVESPKKAAPVKKAAPAVVVEAKKEVKEVPVVAPTGAWGARSFLDIVKEPKKADTEE</sequence>
<keyword evidence="1" id="KW-0597">Phosphoprotein</keyword>
<gene>
    <name evidence="6" type="ORF">SDRG_02560</name>
</gene>
<feature type="domain" description="HTH La-type RNA-binding" evidence="5">
    <location>
        <begin position="8"/>
        <end position="97"/>
    </location>
</feature>
<dbReference type="InterPro" id="IPR036390">
    <property type="entry name" value="WH_DNA-bd_sf"/>
</dbReference>
<dbReference type="Proteomes" id="UP000030762">
    <property type="component" value="Unassembled WGS sequence"/>
</dbReference>
<dbReference type="InterPro" id="IPR006630">
    <property type="entry name" value="La_HTH"/>
</dbReference>
<dbReference type="PROSITE" id="PS50961">
    <property type="entry name" value="HTH_LA"/>
    <property type="match status" value="1"/>
</dbReference>
<dbReference type="RefSeq" id="XP_008606378.1">
    <property type="nucleotide sequence ID" value="XM_008608156.1"/>
</dbReference>
<dbReference type="GO" id="GO:0005634">
    <property type="term" value="C:nucleus"/>
    <property type="evidence" value="ECO:0007669"/>
    <property type="project" value="TreeGrafter"/>
</dbReference>
<dbReference type="AlphaFoldDB" id="T0QP69"/>
<evidence type="ECO:0000313" key="6">
    <source>
        <dbReference type="EMBL" id="EQC39904.1"/>
    </source>
</evidence>
<evidence type="ECO:0000313" key="7">
    <source>
        <dbReference type="Proteomes" id="UP000030762"/>
    </source>
</evidence>
<organism evidence="6 7">
    <name type="scientific">Saprolegnia diclina (strain VS20)</name>
    <dbReference type="NCBI Taxonomy" id="1156394"/>
    <lineage>
        <taxon>Eukaryota</taxon>
        <taxon>Sar</taxon>
        <taxon>Stramenopiles</taxon>
        <taxon>Oomycota</taxon>
        <taxon>Saprolegniomycetes</taxon>
        <taxon>Saprolegniales</taxon>
        <taxon>Saprolegniaceae</taxon>
        <taxon>Saprolegnia</taxon>
    </lineage>
</organism>
<dbReference type="GO" id="GO:0003729">
    <property type="term" value="F:mRNA binding"/>
    <property type="evidence" value="ECO:0007669"/>
    <property type="project" value="TreeGrafter"/>
</dbReference>
<reference evidence="6 7" key="1">
    <citation type="submission" date="2012-04" db="EMBL/GenBank/DDBJ databases">
        <title>The Genome Sequence of Saprolegnia declina VS20.</title>
        <authorList>
            <consortium name="The Broad Institute Genome Sequencing Platform"/>
            <person name="Russ C."/>
            <person name="Nusbaum C."/>
            <person name="Tyler B."/>
            <person name="van West P."/>
            <person name="Dieguez-Uribeondo J."/>
            <person name="de Bruijn I."/>
            <person name="Tripathy S."/>
            <person name="Jiang R."/>
            <person name="Young S.K."/>
            <person name="Zeng Q."/>
            <person name="Gargeya S."/>
            <person name="Fitzgerald M."/>
            <person name="Haas B."/>
            <person name="Abouelleil A."/>
            <person name="Alvarado L."/>
            <person name="Arachchi H.M."/>
            <person name="Berlin A."/>
            <person name="Chapman S.B."/>
            <person name="Goldberg J."/>
            <person name="Griggs A."/>
            <person name="Gujja S."/>
            <person name="Hansen M."/>
            <person name="Howarth C."/>
            <person name="Imamovic A."/>
            <person name="Larimer J."/>
            <person name="McCowen C."/>
            <person name="Montmayeur A."/>
            <person name="Murphy C."/>
            <person name="Neiman D."/>
            <person name="Pearson M."/>
            <person name="Priest M."/>
            <person name="Roberts A."/>
            <person name="Saif S."/>
            <person name="Shea T."/>
            <person name="Sisk P."/>
            <person name="Sykes S."/>
            <person name="Wortman J."/>
            <person name="Nusbaum C."/>
            <person name="Birren B."/>
        </authorList>
    </citation>
    <scope>NUCLEOTIDE SEQUENCE [LARGE SCALE GENOMIC DNA]</scope>
    <source>
        <strain evidence="6 7">VS20</strain>
    </source>
</reference>